<dbReference type="InterPro" id="IPR036439">
    <property type="entry name" value="Dockerin_dom_sf"/>
</dbReference>
<dbReference type="PROSITE" id="PS00018">
    <property type="entry name" value="EF_HAND_1"/>
    <property type="match status" value="2"/>
</dbReference>
<dbReference type="SUPFAM" id="SSF63446">
    <property type="entry name" value="Type I dockerin domain"/>
    <property type="match status" value="1"/>
</dbReference>
<feature type="chain" id="PRO_5009523255" description="Dockerin domain-containing protein" evidence="1">
    <location>
        <begin position="26"/>
        <end position="536"/>
    </location>
</feature>
<evidence type="ECO:0000313" key="3">
    <source>
        <dbReference type="Proteomes" id="UP000178606"/>
    </source>
</evidence>
<reference evidence="2 3" key="1">
    <citation type="journal article" date="2016" name="Nat. Commun.">
        <title>Thousands of microbial genomes shed light on interconnected biogeochemical processes in an aquifer system.</title>
        <authorList>
            <person name="Anantharaman K."/>
            <person name="Brown C.T."/>
            <person name="Hug L.A."/>
            <person name="Sharon I."/>
            <person name="Castelle C.J."/>
            <person name="Probst A.J."/>
            <person name="Thomas B.C."/>
            <person name="Singh A."/>
            <person name="Wilkins M.J."/>
            <person name="Karaoz U."/>
            <person name="Brodie E.L."/>
            <person name="Williams K.H."/>
            <person name="Hubbard S.S."/>
            <person name="Banfield J.F."/>
        </authorList>
    </citation>
    <scope>NUCLEOTIDE SEQUENCE [LARGE SCALE GENOMIC DNA]</scope>
    <source>
        <strain evidence="3">RIFCSPLOWO2_12_FULL_64_10</strain>
    </source>
</reference>
<organism evidence="2 3">
    <name type="scientific">Handelsmanbacteria sp. (strain RIFCSPLOWO2_12_FULL_64_10)</name>
    <dbReference type="NCBI Taxonomy" id="1817868"/>
    <lineage>
        <taxon>Bacteria</taxon>
        <taxon>Candidatus Handelsmaniibacteriota</taxon>
    </lineage>
</organism>
<sequence>MRKFHPIIIPLFCIALLCSVVRVDASPETLEPQALADQALRLLDPSDAETALGRATCGAAVLMAVRAGWNDLPEKARGRLALLLQQGRPSTQAEYLSSSGRFRIHYDTSGIHAVDPADLDRNGVPDYVEEVGATADSAWSLQIDRFKFRPPPSDGTAGGGRDQYDIYLRELSRSGVYGNTYPENPEATTSTSYVEVDNNYTDHIYASKGKDGLHTALAHEFFHAVQFGYFSLFDAAWWQETTGVWMEDAAYPEVNDYYQYLPDYFKAPQVALDRFLFGFGDLHPYGSVVFIHNLYALFGVAPIRRGWENLSAKKAWKLDHIDEALSGGFDQVFPRFALWNYFTDARARPGYYPEASAYPSVKTRTVSVRPGLVLADSGRVDHLAADYLRFPSAGQLGGLSISLTLAPGARWKVFALLIQPGDVRIMEADAGGLRIPAWGQYDEVVVVPVCLSLTGSGFTYGVAAEVRSDVLKPARVVGDFDGNGVVDFTDFFAFAGGFGKGAASAGFDPRYDLNGDGAINFGDFFIFAAHFGESSG</sequence>
<dbReference type="AlphaFoldDB" id="A0A1F6C7J2"/>
<proteinExistence type="predicted"/>
<dbReference type="GO" id="GO:0000272">
    <property type="term" value="P:polysaccharide catabolic process"/>
    <property type="evidence" value="ECO:0007669"/>
    <property type="project" value="InterPro"/>
</dbReference>
<dbReference type="CDD" id="cd14254">
    <property type="entry name" value="Dockerin_II"/>
    <property type="match status" value="1"/>
</dbReference>
<protein>
    <recommendedName>
        <fullName evidence="4">Dockerin domain-containing protein</fullName>
    </recommendedName>
</protein>
<accession>A0A1F6C7J2</accession>
<dbReference type="Gene3D" id="1.10.1330.10">
    <property type="entry name" value="Dockerin domain"/>
    <property type="match status" value="1"/>
</dbReference>
<feature type="signal peptide" evidence="1">
    <location>
        <begin position="1"/>
        <end position="25"/>
    </location>
</feature>
<dbReference type="InterPro" id="IPR018247">
    <property type="entry name" value="EF_Hand_1_Ca_BS"/>
</dbReference>
<dbReference type="EMBL" id="MFKF01000393">
    <property type="protein sequence ID" value="OGG44907.1"/>
    <property type="molecule type" value="Genomic_DNA"/>
</dbReference>
<evidence type="ECO:0000313" key="2">
    <source>
        <dbReference type="EMBL" id="OGG44907.1"/>
    </source>
</evidence>
<keyword evidence="1" id="KW-0732">Signal</keyword>
<dbReference type="NCBIfam" id="NF045524">
    <property type="entry name" value="MXAN_6640_HExxH"/>
    <property type="match status" value="1"/>
</dbReference>
<evidence type="ECO:0008006" key="4">
    <source>
        <dbReference type="Google" id="ProtNLM"/>
    </source>
</evidence>
<comment type="caution">
    <text evidence="2">The sequence shown here is derived from an EMBL/GenBank/DDBJ whole genome shotgun (WGS) entry which is preliminary data.</text>
</comment>
<gene>
    <name evidence="2" type="ORF">A3F84_11285</name>
</gene>
<dbReference type="Proteomes" id="UP000178606">
    <property type="component" value="Unassembled WGS sequence"/>
</dbReference>
<evidence type="ECO:0000256" key="1">
    <source>
        <dbReference type="SAM" id="SignalP"/>
    </source>
</evidence>
<name>A0A1F6C7J2_HANXR</name>